<accession>A0A0F9A198</accession>
<evidence type="ECO:0000313" key="1">
    <source>
        <dbReference type="EMBL" id="KKL00900.1"/>
    </source>
</evidence>
<dbReference type="AlphaFoldDB" id="A0A0F9A198"/>
<dbReference type="Gene3D" id="3.90.1150.10">
    <property type="entry name" value="Aspartate Aminotransferase, domain 1"/>
    <property type="match status" value="1"/>
</dbReference>
<organism evidence="1">
    <name type="scientific">marine sediment metagenome</name>
    <dbReference type="NCBI Taxonomy" id="412755"/>
    <lineage>
        <taxon>unclassified sequences</taxon>
        <taxon>metagenomes</taxon>
        <taxon>ecological metagenomes</taxon>
    </lineage>
</organism>
<proteinExistence type="predicted"/>
<dbReference type="Pfam" id="PF01041">
    <property type="entry name" value="DegT_DnrJ_EryC1"/>
    <property type="match status" value="1"/>
</dbReference>
<dbReference type="InterPro" id="IPR000653">
    <property type="entry name" value="DegT/StrS_aminotransferase"/>
</dbReference>
<comment type="caution">
    <text evidence="1">The sequence shown here is derived from an EMBL/GenBank/DDBJ whole genome shotgun (WGS) entry which is preliminary data.</text>
</comment>
<reference evidence="1" key="1">
    <citation type="journal article" date="2015" name="Nature">
        <title>Complex archaea that bridge the gap between prokaryotes and eukaryotes.</title>
        <authorList>
            <person name="Spang A."/>
            <person name="Saw J.H."/>
            <person name="Jorgensen S.L."/>
            <person name="Zaremba-Niedzwiedzka K."/>
            <person name="Martijn J."/>
            <person name="Lind A.E."/>
            <person name="van Eijk R."/>
            <person name="Schleper C."/>
            <person name="Guy L."/>
            <person name="Ettema T.J."/>
        </authorList>
    </citation>
    <scope>NUCLEOTIDE SEQUENCE</scope>
</reference>
<feature type="non-terminal residue" evidence="1">
    <location>
        <position position="1"/>
    </location>
</feature>
<dbReference type="InterPro" id="IPR015422">
    <property type="entry name" value="PyrdxlP-dep_Trfase_small"/>
</dbReference>
<sequence>FMLKYSPQEEMHPAMRAMAEILGVWAGVILGTLGIDEFVRAVAAEGVPISRRYPTPLLRQPVFRDAGYGDLPCPVAERLADELFTLLVHPTLTAADLDDVVTAIRKVADRYERRINESRLRDR</sequence>
<protein>
    <submittedName>
        <fullName evidence="1">Uncharacterized protein</fullName>
    </submittedName>
</protein>
<dbReference type="EMBL" id="LAZR01045003">
    <property type="protein sequence ID" value="KKL00900.1"/>
    <property type="molecule type" value="Genomic_DNA"/>
</dbReference>
<gene>
    <name evidence="1" type="ORF">LCGC14_2627960</name>
</gene>
<dbReference type="SUPFAM" id="SSF53383">
    <property type="entry name" value="PLP-dependent transferases"/>
    <property type="match status" value="1"/>
</dbReference>
<name>A0A0F9A198_9ZZZZ</name>
<dbReference type="InterPro" id="IPR015424">
    <property type="entry name" value="PyrdxlP-dep_Trfase"/>
</dbReference>